<gene>
    <name evidence="2" type="ORF">XcodCFBP4690_05060</name>
</gene>
<evidence type="ECO:0000313" key="2">
    <source>
        <dbReference type="EMBL" id="PPU65350.1"/>
    </source>
</evidence>
<feature type="region of interest" description="Disordered" evidence="1">
    <location>
        <begin position="1"/>
        <end position="20"/>
    </location>
</feature>
<evidence type="ECO:0000256" key="1">
    <source>
        <dbReference type="SAM" id="MobiDB-lite"/>
    </source>
</evidence>
<name>A0A2S7CUX7_9XANT</name>
<dbReference type="AlphaFoldDB" id="A0A2S7CUX7"/>
<reference evidence="2 3" key="1">
    <citation type="submission" date="2016-08" db="EMBL/GenBank/DDBJ databases">
        <authorList>
            <person name="Seilhamer J.J."/>
        </authorList>
    </citation>
    <scope>NUCLEOTIDE SEQUENCE [LARGE SCALE GENOMIC DNA]</scope>
    <source>
        <strain evidence="2 3">CFBP4690</strain>
    </source>
</reference>
<dbReference type="EMBL" id="MDEC01000005">
    <property type="protein sequence ID" value="PPU65350.1"/>
    <property type="molecule type" value="Genomic_DNA"/>
</dbReference>
<proteinExistence type="predicted"/>
<evidence type="ECO:0000313" key="3">
    <source>
        <dbReference type="Proteomes" id="UP000237872"/>
    </source>
</evidence>
<organism evidence="2 3">
    <name type="scientific">Xanthomonas codiaei</name>
    <dbReference type="NCBI Taxonomy" id="56463"/>
    <lineage>
        <taxon>Bacteria</taxon>
        <taxon>Pseudomonadati</taxon>
        <taxon>Pseudomonadota</taxon>
        <taxon>Gammaproteobacteria</taxon>
        <taxon>Lysobacterales</taxon>
        <taxon>Lysobacteraceae</taxon>
        <taxon>Xanthomonas</taxon>
    </lineage>
</organism>
<sequence>MAASMPPHGPAPGRDTTLPTLPPLIGKRCFKHMLLSMDFVADVIDRPSVCSHVARNGRSEERVSSSDCSHFFPQPTPIGGACARTGVGP</sequence>
<protein>
    <submittedName>
        <fullName evidence="2">Uncharacterized protein</fullName>
    </submittedName>
</protein>
<comment type="caution">
    <text evidence="2">The sequence shown here is derived from an EMBL/GenBank/DDBJ whole genome shotgun (WGS) entry which is preliminary data.</text>
</comment>
<dbReference type="Proteomes" id="UP000237872">
    <property type="component" value="Unassembled WGS sequence"/>
</dbReference>
<accession>A0A2S7CUX7</accession>